<dbReference type="EMBL" id="JAGEOJ010000014">
    <property type="protein sequence ID" value="MBO2451732.1"/>
    <property type="molecule type" value="Genomic_DNA"/>
</dbReference>
<dbReference type="GO" id="GO:0046872">
    <property type="term" value="F:metal ion binding"/>
    <property type="evidence" value="ECO:0007669"/>
    <property type="project" value="UniProtKB-KW"/>
</dbReference>
<dbReference type="PANTHER" id="PTHR35848">
    <property type="entry name" value="OXALATE-BINDING PROTEIN"/>
    <property type="match status" value="1"/>
</dbReference>
<protein>
    <submittedName>
        <fullName evidence="3">Cupin domain-containing protein</fullName>
    </submittedName>
</protein>
<proteinExistence type="predicted"/>
<dbReference type="Proteomes" id="UP000669179">
    <property type="component" value="Unassembled WGS sequence"/>
</dbReference>
<gene>
    <name evidence="3" type="ORF">J4573_31905</name>
</gene>
<sequence length="124" mass="12608">MPIISGAAAPTFNAPQATCVGLASPSRGAKETCAWRATIAPGAAGHEHSVEREEIFVALAGAGRVTIEGEVLALGAGDALVVPAHTPFKLANPGDEPLELVCVLPVGARAYVAGEEPFTPPWAE</sequence>
<name>A0A939T9T3_9ACTN</name>
<dbReference type="Pfam" id="PF07883">
    <property type="entry name" value="Cupin_2"/>
    <property type="match status" value="1"/>
</dbReference>
<accession>A0A939T9T3</accession>
<keyword evidence="1" id="KW-0479">Metal-binding</keyword>
<dbReference type="PANTHER" id="PTHR35848:SF6">
    <property type="entry name" value="CUPIN TYPE-2 DOMAIN-CONTAINING PROTEIN"/>
    <property type="match status" value="1"/>
</dbReference>
<dbReference type="InterPro" id="IPR013096">
    <property type="entry name" value="Cupin_2"/>
</dbReference>
<organism evidence="3 4">
    <name type="scientific">Actinomadura barringtoniae</name>
    <dbReference type="NCBI Taxonomy" id="1427535"/>
    <lineage>
        <taxon>Bacteria</taxon>
        <taxon>Bacillati</taxon>
        <taxon>Actinomycetota</taxon>
        <taxon>Actinomycetes</taxon>
        <taxon>Streptosporangiales</taxon>
        <taxon>Thermomonosporaceae</taxon>
        <taxon>Actinomadura</taxon>
    </lineage>
</organism>
<dbReference type="InterPro" id="IPR011051">
    <property type="entry name" value="RmlC_Cupin_sf"/>
</dbReference>
<dbReference type="InterPro" id="IPR014710">
    <property type="entry name" value="RmlC-like_jellyroll"/>
</dbReference>
<evidence type="ECO:0000256" key="1">
    <source>
        <dbReference type="ARBA" id="ARBA00022723"/>
    </source>
</evidence>
<evidence type="ECO:0000313" key="4">
    <source>
        <dbReference type="Proteomes" id="UP000669179"/>
    </source>
</evidence>
<comment type="caution">
    <text evidence="3">The sequence shown here is derived from an EMBL/GenBank/DDBJ whole genome shotgun (WGS) entry which is preliminary data.</text>
</comment>
<feature type="domain" description="Cupin type-2" evidence="2">
    <location>
        <begin position="36"/>
        <end position="103"/>
    </location>
</feature>
<evidence type="ECO:0000259" key="2">
    <source>
        <dbReference type="Pfam" id="PF07883"/>
    </source>
</evidence>
<reference evidence="3" key="1">
    <citation type="submission" date="2021-03" db="EMBL/GenBank/DDBJ databases">
        <authorList>
            <person name="Kanchanasin P."/>
            <person name="Saeng-In P."/>
            <person name="Phongsopitanun W."/>
            <person name="Yuki M."/>
            <person name="Kudo T."/>
            <person name="Ohkuma M."/>
            <person name="Tanasupawat S."/>
        </authorList>
    </citation>
    <scope>NUCLEOTIDE SEQUENCE</scope>
    <source>
        <strain evidence="3">GKU 128</strain>
    </source>
</reference>
<keyword evidence="4" id="KW-1185">Reference proteome</keyword>
<dbReference type="AlphaFoldDB" id="A0A939T9T3"/>
<dbReference type="InterPro" id="IPR051610">
    <property type="entry name" value="GPI/OXD"/>
</dbReference>
<dbReference type="RefSeq" id="WP_208259640.1">
    <property type="nucleotide sequence ID" value="NZ_JAGEOJ010000014.1"/>
</dbReference>
<evidence type="ECO:0000313" key="3">
    <source>
        <dbReference type="EMBL" id="MBO2451732.1"/>
    </source>
</evidence>
<dbReference type="Gene3D" id="2.60.120.10">
    <property type="entry name" value="Jelly Rolls"/>
    <property type="match status" value="1"/>
</dbReference>
<dbReference type="SUPFAM" id="SSF51182">
    <property type="entry name" value="RmlC-like cupins"/>
    <property type="match status" value="1"/>
</dbReference>